<keyword evidence="3" id="KW-0694">RNA-binding</keyword>
<dbReference type="GO" id="GO:0015935">
    <property type="term" value="C:small ribosomal subunit"/>
    <property type="evidence" value="ECO:0007669"/>
    <property type="project" value="InterPro"/>
</dbReference>
<dbReference type="NCBIfam" id="NF003717">
    <property type="entry name" value="PRK05327.1"/>
    <property type="match status" value="1"/>
</dbReference>
<proteinExistence type="inferred from homology"/>
<dbReference type="InterPro" id="IPR022801">
    <property type="entry name" value="Ribosomal_uS4"/>
</dbReference>
<dbReference type="NCBIfam" id="TIGR01017">
    <property type="entry name" value="rpsD_bact"/>
    <property type="match status" value="1"/>
</dbReference>
<dbReference type="Pfam" id="PF01479">
    <property type="entry name" value="S4"/>
    <property type="match status" value="1"/>
</dbReference>
<dbReference type="Gene3D" id="1.10.1050.10">
    <property type="entry name" value="Ribosomal Protein S4 Delta 41, Chain A, domain 1"/>
    <property type="match status" value="1"/>
</dbReference>
<dbReference type="SMART" id="SM01390">
    <property type="entry name" value="Ribosomal_S4"/>
    <property type="match status" value="1"/>
</dbReference>
<comment type="caution">
    <text evidence="8">The sequence shown here is derived from an EMBL/GenBank/DDBJ whole genome shotgun (WGS) entry which is preliminary data.</text>
</comment>
<name>X0T7Z5_9ZZZZ</name>
<dbReference type="SUPFAM" id="SSF55174">
    <property type="entry name" value="Alpha-L RNA-binding motif"/>
    <property type="match status" value="1"/>
</dbReference>
<evidence type="ECO:0000256" key="2">
    <source>
        <dbReference type="ARBA" id="ARBA00022730"/>
    </source>
</evidence>
<comment type="similarity">
    <text evidence="1">Belongs to the universal ribosomal protein uS4 family.</text>
</comment>
<dbReference type="AlphaFoldDB" id="X0T7Z5"/>
<dbReference type="SMART" id="SM00363">
    <property type="entry name" value="S4"/>
    <property type="match status" value="1"/>
</dbReference>
<feature type="domain" description="Small ribosomal subunit protein uS4 N-terminal" evidence="7">
    <location>
        <begin position="3"/>
        <end position="91"/>
    </location>
</feature>
<feature type="domain" description="RNA-binding S4" evidence="6">
    <location>
        <begin position="92"/>
        <end position="154"/>
    </location>
</feature>
<evidence type="ECO:0000256" key="4">
    <source>
        <dbReference type="ARBA" id="ARBA00022980"/>
    </source>
</evidence>
<sequence length="202" mass="23266">MGNYCGPKLRLSRSLAVPIAETPKHMNPRRTTRPGMHGFRSARRTLYGRQLAEKQKLAFYYNIRNAQLRRYMQKAVQSKVNTPEALQTMLETRLDNVIRRLGWARTIWQARQMVSHGHLRVNDRKVDRPGYGVQPGDIIVAKDKSKSFVKDCTEACEEGVTPAWLTADSTKCEAQVTRMPTPEDVRLPFEIEYSLVIELYTK</sequence>
<dbReference type="GO" id="GO:0003735">
    <property type="term" value="F:structural constituent of ribosome"/>
    <property type="evidence" value="ECO:0007669"/>
    <property type="project" value="InterPro"/>
</dbReference>
<dbReference type="Gene3D" id="3.10.290.10">
    <property type="entry name" value="RNA-binding S4 domain"/>
    <property type="match status" value="1"/>
</dbReference>
<dbReference type="PANTHER" id="PTHR11831:SF4">
    <property type="entry name" value="SMALL RIBOSOMAL SUBUNIT PROTEIN US4M"/>
    <property type="match status" value="1"/>
</dbReference>
<dbReference type="InterPro" id="IPR001912">
    <property type="entry name" value="Ribosomal_uS4_N"/>
</dbReference>
<keyword evidence="2" id="KW-0699">rRNA-binding</keyword>
<evidence type="ECO:0000259" key="7">
    <source>
        <dbReference type="SMART" id="SM01390"/>
    </source>
</evidence>
<evidence type="ECO:0000256" key="3">
    <source>
        <dbReference type="ARBA" id="ARBA00022884"/>
    </source>
</evidence>
<dbReference type="FunFam" id="3.10.290.10:FF:000001">
    <property type="entry name" value="30S ribosomal protein S4"/>
    <property type="match status" value="1"/>
</dbReference>
<dbReference type="InterPro" id="IPR005709">
    <property type="entry name" value="Ribosomal_uS4_bac-type"/>
</dbReference>
<keyword evidence="4" id="KW-0689">Ribosomal protein</keyword>
<gene>
    <name evidence="8" type="ORF">S01H1_06926</name>
</gene>
<dbReference type="HAMAP" id="MF_01306_B">
    <property type="entry name" value="Ribosomal_uS4_B"/>
    <property type="match status" value="1"/>
</dbReference>
<dbReference type="PROSITE" id="PS50889">
    <property type="entry name" value="S4"/>
    <property type="match status" value="1"/>
</dbReference>
<dbReference type="GO" id="GO:0019843">
    <property type="term" value="F:rRNA binding"/>
    <property type="evidence" value="ECO:0007669"/>
    <property type="project" value="UniProtKB-KW"/>
</dbReference>
<evidence type="ECO:0000256" key="1">
    <source>
        <dbReference type="ARBA" id="ARBA00007465"/>
    </source>
</evidence>
<evidence type="ECO:0000259" key="6">
    <source>
        <dbReference type="SMART" id="SM00363"/>
    </source>
</evidence>
<dbReference type="Pfam" id="PF00163">
    <property type="entry name" value="Ribosomal_S4"/>
    <property type="match status" value="1"/>
</dbReference>
<dbReference type="InterPro" id="IPR036986">
    <property type="entry name" value="S4_RNA-bd_sf"/>
</dbReference>
<organism evidence="8">
    <name type="scientific">marine sediment metagenome</name>
    <dbReference type="NCBI Taxonomy" id="412755"/>
    <lineage>
        <taxon>unclassified sequences</taxon>
        <taxon>metagenomes</taxon>
        <taxon>ecological metagenomes</taxon>
    </lineage>
</organism>
<dbReference type="EMBL" id="BARS01003570">
    <property type="protein sequence ID" value="GAF84317.1"/>
    <property type="molecule type" value="Genomic_DNA"/>
</dbReference>
<protein>
    <submittedName>
        <fullName evidence="8">Uncharacterized protein</fullName>
    </submittedName>
</protein>
<dbReference type="PANTHER" id="PTHR11831">
    <property type="entry name" value="30S 40S RIBOSOMAL PROTEIN"/>
    <property type="match status" value="1"/>
</dbReference>
<reference evidence="8" key="1">
    <citation type="journal article" date="2014" name="Front. Microbiol.">
        <title>High frequency of phylogenetically diverse reductive dehalogenase-homologous genes in deep subseafloor sedimentary metagenomes.</title>
        <authorList>
            <person name="Kawai M."/>
            <person name="Futagami T."/>
            <person name="Toyoda A."/>
            <person name="Takaki Y."/>
            <person name="Nishi S."/>
            <person name="Hori S."/>
            <person name="Arai W."/>
            <person name="Tsubouchi T."/>
            <person name="Morono Y."/>
            <person name="Uchiyama I."/>
            <person name="Ito T."/>
            <person name="Fujiyama A."/>
            <person name="Inagaki F."/>
            <person name="Takami H."/>
        </authorList>
    </citation>
    <scope>NUCLEOTIDE SEQUENCE</scope>
    <source>
        <strain evidence="8">Expedition CK06-06</strain>
    </source>
</reference>
<evidence type="ECO:0000256" key="5">
    <source>
        <dbReference type="ARBA" id="ARBA00023274"/>
    </source>
</evidence>
<evidence type="ECO:0000313" key="8">
    <source>
        <dbReference type="EMBL" id="GAF84317.1"/>
    </source>
</evidence>
<keyword evidence="5" id="KW-0687">Ribonucleoprotein</keyword>
<dbReference type="CDD" id="cd00165">
    <property type="entry name" value="S4"/>
    <property type="match status" value="1"/>
</dbReference>
<dbReference type="GO" id="GO:0006412">
    <property type="term" value="P:translation"/>
    <property type="evidence" value="ECO:0007669"/>
    <property type="project" value="InterPro"/>
</dbReference>
<accession>X0T7Z5</accession>
<dbReference type="InterPro" id="IPR002942">
    <property type="entry name" value="S4_RNA-bd"/>
</dbReference>
<dbReference type="GO" id="GO:0042274">
    <property type="term" value="P:ribosomal small subunit biogenesis"/>
    <property type="evidence" value="ECO:0007669"/>
    <property type="project" value="TreeGrafter"/>
</dbReference>